<dbReference type="InterPro" id="IPR052025">
    <property type="entry name" value="Xyloglucanase_GH74"/>
</dbReference>
<dbReference type="GO" id="GO:0010411">
    <property type="term" value="P:xyloglucan metabolic process"/>
    <property type="evidence" value="ECO:0007669"/>
    <property type="project" value="TreeGrafter"/>
</dbReference>
<accession>A0A927BDL7</accession>
<evidence type="ECO:0000313" key="2">
    <source>
        <dbReference type="Proteomes" id="UP000612233"/>
    </source>
</evidence>
<dbReference type="CDD" id="cd15482">
    <property type="entry name" value="Sialidase_non-viral"/>
    <property type="match status" value="1"/>
</dbReference>
<dbReference type="AlphaFoldDB" id="A0A927BDL7"/>
<dbReference type="RefSeq" id="WP_191004921.1">
    <property type="nucleotide sequence ID" value="NZ_JACXAD010000008.1"/>
</dbReference>
<protein>
    <recommendedName>
        <fullName evidence="3">T9SS type A sorting domain-containing protein</fullName>
    </recommendedName>
</protein>
<organism evidence="1 2">
    <name type="scientific">Hymenobacter montanus</name>
    <dbReference type="NCBI Taxonomy" id="2771359"/>
    <lineage>
        <taxon>Bacteria</taxon>
        <taxon>Pseudomonadati</taxon>
        <taxon>Bacteroidota</taxon>
        <taxon>Cytophagia</taxon>
        <taxon>Cytophagales</taxon>
        <taxon>Hymenobacteraceae</taxon>
        <taxon>Hymenobacter</taxon>
    </lineage>
</organism>
<dbReference type="EMBL" id="JACXAD010000008">
    <property type="protein sequence ID" value="MBD2768107.1"/>
    <property type="molecule type" value="Genomic_DNA"/>
</dbReference>
<dbReference type="InterPro" id="IPR015943">
    <property type="entry name" value="WD40/YVTN_repeat-like_dom_sf"/>
</dbReference>
<evidence type="ECO:0008006" key="3">
    <source>
        <dbReference type="Google" id="ProtNLM"/>
    </source>
</evidence>
<keyword evidence="2" id="KW-1185">Reference proteome</keyword>
<dbReference type="SUPFAM" id="SSF110296">
    <property type="entry name" value="Oligoxyloglucan reducing end-specific cellobiohydrolase"/>
    <property type="match status" value="2"/>
</dbReference>
<proteinExistence type="predicted"/>
<sequence length="946" mass="101334">MHAFLNLLPGNQSVKWAFSRLSLRLARPTLVLLTRLWDSLPQNLSPLRAGLALAASTLLLSFAAHAQTLKAMPLDCGGWFSGFAQADNGRLYGYGDVFGAWRSDNGGTSWSYLNWSIPGGDVGGLGMAVQKNNADVVYYSTGDKLYKSTNGGGSWTVLLSDLGDSNDIYQRTPRFRGTSPILIRSNDSSEIWFAGPRKNMTGWLWKSSNGGTDWVKAGGNNFDSNRARTLHNVAAFANQIWVGSDNGLYVSTDGGNNFSLVGGSGRLSEVGMIARFTTGSFAGVGLVTRSNGGGGGISRITATDYNDATTYSVADAATNSIYFGYPTGLQIFSDGSSSAWNTSADRHGFSPAGNGGQLFTVRSTTLNTSVVPIWTTAVEMAAKNHPDFGTDQVIEAVGNPNKWMITGGGAPMYSLDKGLSWQYFPNGSGLAAVKTYYASVSRYDANRIYIPGSDIGSVIVTDGGSSGQAALSSHRTYNGLHSAFRVLEGPDTQNLVLAGVDQGTNSTLLLRSTNGGSNWDVVPQSGNGLPPSRDGVTKAVMSFNNANDFLVVLASGTGKEGTITPGTINPGVWRTTNGGVSFQQVEDLPTTGLNTGHRYDPQSCFIERDAVQPDVRYFIARDAPFYRSTDGGTRWAPRTHPFAKQDGNGAWWAWDLHADPVRGENLWAAGDFAGVKVSRDGGQSWTPTTQFMNAHFVSSYDGKIAVFGSMAGDAQPRLYYSDDDGVSFRALTSPSYNFHGVQGLAVDRTGKVWVSWNSVTVVNPNITPLPVTLTAFTVERQGHSARLRWTTASEQNSAFFAVERSLDGRTFDRIGRVAAQGNNTRAVRYEFTDPELSDAPARLLYYRLRQEDLDGTATYSPVRTLANQPAGGTLFPNPAEGSAQEVQLTGAAPLVPVTVVDAVGRVRLTARTDARGRAALPLGSSHLPAGFYVVRAGERAVKLQVE</sequence>
<gene>
    <name evidence="1" type="ORF">IC235_09415</name>
</gene>
<reference evidence="1" key="1">
    <citation type="submission" date="2020-09" db="EMBL/GenBank/DDBJ databases">
        <authorList>
            <person name="Kim M.K."/>
        </authorList>
    </citation>
    <scope>NUCLEOTIDE SEQUENCE</scope>
    <source>
        <strain evidence="1">BT664</strain>
    </source>
</reference>
<comment type="caution">
    <text evidence="1">The sequence shown here is derived from an EMBL/GenBank/DDBJ whole genome shotgun (WGS) entry which is preliminary data.</text>
</comment>
<evidence type="ECO:0000313" key="1">
    <source>
        <dbReference type="EMBL" id="MBD2768107.1"/>
    </source>
</evidence>
<name>A0A927BDL7_9BACT</name>
<dbReference type="PANTHER" id="PTHR43739">
    <property type="entry name" value="XYLOGLUCANASE (EUROFUNG)"/>
    <property type="match status" value="1"/>
</dbReference>
<dbReference type="Proteomes" id="UP000612233">
    <property type="component" value="Unassembled WGS sequence"/>
</dbReference>
<dbReference type="PANTHER" id="PTHR43739:SF5">
    <property type="entry name" value="EXO-ALPHA-SIALIDASE"/>
    <property type="match status" value="1"/>
</dbReference>
<dbReference type="Gene3D" id="2.130.10.10">
    <property type="entry name" value="YVTN repeat-like/Quinoprotein amine dehydrogenase"/>
    <property type="match status" value="3"/>
</dbReference>